<protein>
    <recommendedName>
        <fullName evidence="6">mitogen-activated protein kinase kinase</fullName>
        <ecNumber evidence="6">2.7.12.2</ecNumber>
    </recommendedName>
</protein>
<proteinExistence type="inferred from homology"/>
<evidence type="ECO:0000256" key="11">
    <source>
        <dbReference type="RuleBase" id="RU000304"/>
    </source>
</evidence>
<dbReference type="EMBL" id="CATOUU010000508">
    <property type="protein sequence ID" value="CAI9932124.1"/>
    <property type="molecule type" value="Genomic_DNA"/>
</dbReference>
<evidence type="ECO:0000256" key="2">
    <source>
        <dbReference type="ARBA" id="ARBA00022741"/>
    </source>
</evidence>
<evidence type="ECO:0000313" key="15">
    <source>
        <dbReference type="Proteomes" id="UP001642409"/>
    </source>
</evidence>
<dbReference type="GO" id="GO:0005524">
    <property type="term" value="F:ATP binding"/>
    <property type="evidence" value="ECO:0007669"/>
    <property type="project" value="UniProtKB-UniRule"/>
</dbReference>
<reference evidence="13" key="1">
    <citation type="submission" date="2023-06" db="EMBL/GenBank/DDBJ databases">
        <authorList>
            <person name="Kurt Z."/>
        </authorList>
    </citation>
    <scope>NUCLEOTIDE SEQUENCE</scope>
</reference>
<evidence type="ECO:0000259" key="12">
    <source>
        <dbReference type="PROSITE" id="PS50011"/>
    </source>
</evidence>
<accession>A0AA86TX29</accession>
<keyword evidence="3 14" id="KW-0418">Kinase</keyword>
<evidence type="ECO:0000256" key="4">
    <source>
        <dbReference type="ARBA" id="ARBA00022840"/>
    </source>
</evidence>
<dbReference type="SMART" id="SM00220">
    <property type="entry name" value="S_TKc"/>
    <property type="match status" value="1"/>
</dbReference>
<evidence type="ECO:0000256" key="10">
    <source>
        <dbReference type="PROSITE-ProRule" id="PRU10141"/>
    </source>
</evidence>
<keyword evidence="1" id="KW-0808">Transferase</keyword>
<dbReference type="GO" id="GO:0004674">
    <property type="term" value="F:protein serine/threonine kinase activity"/>
    <property type="evidence" value="ECO:0007669"/>
    <property type="project" value="UniProtKB-KW"/>
</dbReference>
<evidence type="ECO:0000256" key="1">
    <source>
        <dbReference type="ARBA" id="ARBA00022679"/>
    </source>
</evidence>
<gene>
    <name evidence="13" type="ORF">HINF_LOCUS19769</name>
    <name evidence="14" type="ORF">HINF_LOCUS72864</name>
</gene>
<dbReference type="Proteomes" id="UP001642409">
    <property type="component" value="Unassembled WGS sequence"/>
</dbReference>
<dbReference type="PANTHER" id="PTHR48013">
    <property type="entry name" value="DUAL SPECIFICITY MITOGEN-ACTIVATED PROTEIN KINASE KINASE 5-RELATED"/>
    <property type="match status" value="1"/>
</dbReference>
<comment type="catalytic activity">
    <reaction evidence="9">
        <text>L-tyrosyl-[protein] + ATP = O-phospho-L-tyrosyl-[protein] + ADP + H(+)</text>
        <dbReference type="Rhea" id="RHEA:10596"/>
        <dbReference type="Rhea" id="RHEA-COMP:10136"/>
        <dbReference type="Rhea" id="RHEA-COMP:20101"/>
        <dbReference type="ChEBI" id="CHEBI:15378"/>
        <dbReference type="ChEBI" id="CHEBI:30616"/>
        <dbReference type="ChEBI" id="CHEBI:46858"/>
        <dbReference type="ChEBI" id="CHEBI:61978"/>
        <dbReference type="ChEBI" id="CHEBI:456216"/>
        <dbReference type="EC" id="2.7.12.2"/>
    </reaction>
</comment>
<name>A0AA86TX29_9EUKA</name>
<evidence type="ECO:0000256" key="3">
    <source>
        <dbReference type="ARBA" id="ARBA00022777"/>
    </source>
</evidence>
<organism evidence="13">
    <name type="scientific">Hexamita inflata</name>
    <dbReference type="NCBI Taxonomy" id="28002"/>
    <lineage>
        <taxon>Eukaryota</taxon>
        <taxon>Metamonada</taxon>
        <taxon>Diplomonadida</taxon>
        <taxon>Hexamitidae</taxon>
        <taxon>Hexamitinae</taxon>
        <taxon>Hexamita</taxon>
    </lineage>
</organism>
<evidence type="ECO:0000256" key="8">
    <source>
        <dbReference type="ARBA" id="ARBA00049299"/>
    </source>
</evidence>
<comment type="catalytic activity">
    <reaction evidence="8">
        <text>L-threonyl-[protein] + ATP = O-phospho-L-threonyl-[protein] + ADP + H(+)</text>
        <dbReference type="Rhea" id="RHEA:46608"/>
        <dbReference type="Rhea" id="RHEA-COMP:11060"/>
        <dbReference type="Rhea" id="RHEA-COMP:11605"/>
        <dbReference type="ChEBI" id="CHEBI:15378"/>
        <dbReference type="ChEBI" id="CHEBI:30013"/>
        <dbReference type="ChEBI" id="CHEBI:30616"/>
        <dbReference type="ChEBI" id="CHEBI:61977"/>
        <dbReference type="ChEBI" id="CHEBI:456216"/>
        <dbReference type="EC" id="2.7.12.2"/>
    </reaction>
</comment>
<keyword evidence="2 10" id="KW-0547">Nucleotide-binding</keyword>
<dbReference type="InterPro" id="IPR008271">
    <property type="entry name" value="Ser/Thr_kinase_AS"/>
</dbReference>
<evidence type="ECO:0000256" key="7">
    <source>
        <dbReference type="ARBA" id="ARBA00049014"/>
    </source>
</evidence>
<dbReference type="GO" id="GO:0004708">
    <property type="term" value="F:MAP kinase kinase activity"/>
    <property type="evidence" value="ECO:0007669"/>
    <property type="project" value="UniProtKB-EC"/>
</dbReference>
<feature type="domain" description="Protein kinase" evidence="12">
    <location>
        <begin position="58"/>
        <end position="316"/>
    </location>
</feature>
<dbReference type="AlphaFoldDB" id="A0AA86TX29"/>
<dbReference type="SUPFAM" id="SSF56112">
    <property type="entry name" value="Protein kinase-like (PK-like)"/>
    <property type="match status" value="1"/>
</dbReference>
<keyword evidence="11" id="KW-0723">Serine/threonine-protein kinase</keyword>
<sequence>MKNKLKGGLTLNAVEQAPQQGTYLNTTDDGSVRSQQASIAFGPDGMAGASVQASFSQLKEIKELGRGSFGVVKMVQVNDTLYALKELQLTTDTSTQKNIYKELHSYLDYSHPFIIQTHNLYAQPNNKIFVLLELAKYGSAKDLLGKLKMGYINEAGLGMIAIDTLRAMDYIHKKNIIHRDIKPDNLLMTEDGRCKLADFGVATSILAHDNNQAQQTFAGSISYMAPERFKSESPYGPSSDVWSLGVTFVELLTGKFPYASFGDFFAAMQGIVQGPAPLLKSDKGYSNDCCALVNAMLEKDVGSRLSAGQLLQMPFCKKFLAKENEIRPIFARWIKDNQK</sequence>
<dbReference type="Pfam" id="PF00069">
    <property type="entry name" value="Pkinase"/>
    <property type="match status" value="1"/>
</dbReference>
<evidence type="ECO:0000256" key="6">
    <source>
        <dbReference type="ARBA" id="ARBA00038999"/>
    </source>
</evidence>
<evidence type="ECO:0000256" key="5">
    <source>
        <dbReference type="ARBA" id="ARBA00038035"/>
    </source>
</evidence>
<comment type="catalytic activity">
    <reaction evidence="7">
        <text>L-seryl-[protein] + ATP = O-phospho-L-seryl-[protein] + ADP + H(+)</text>
        <dbReference type="Rhea" id="RHEA:17989"/>
        <dbReference type="Rhea" id="RHEA-COMP:9863"/>
        <dbReference type="Rhea" id="RHEA-COMP:11604"/>
        <dbReference type="ChEBI" id="CHEBI:15378"/>
        <dbReference type="ChEBI" id="CHEBI:29999"/>
        <dbReference type="ChEBI" id="CHEBI:30616"/>
        <dbReference type="ChEBI" id="CHEBI:83421"/>
        <dbReference type="ChEBI" id="CHEBI:456216"/>
        <dbReference type="EC" id="2.7.12.2"/>
    </reaction>
</comment>
<dbReference type="EC" id="2.7.12.2" evidence="6"/>
<dbReference type="PROSITE" id="PS50011">
    <property type="entry name" value="PROTEIN_KINASE_DOM"/>
    <property type="match status" value="1"/>
</dbReference>
<dbReference type="InterPro" id="IPR017441">
    <property type="entry name" value="Protein_kinase_ATP_BS"/>
</dbReference>
<keyword evidence="15" id="KW-1185">Reference proteome</keyword>
<dbReference type="Gene3D" id="1.10.510.10">
    <property type="entry name" value="Transferase(Phosphotransferase) domain 1"/>
    <property type="match status" value="1"/>
</dbReference>
<dbReference type="PROSITE" id="PS00108">
    <property type="entry name" value="PROTEIN_KINASE_ST"/>
    <property type="match status" value="1"/>
</dbReference>
<dbReference type="PROSITE" id="PS00107">
    <property type="entry name" value="PROTEIN_KINASE_ATP"/>
    <property type="match status" value="1"/>
</dbReference>
<evidence type="ECO:0000313" key="13">
    <source>
        <dbReference type="EMBL" id="CAI9932124.1"/>
    </source>
</evidence>
<dbReference type="InterPro" id="IPR011009">
    <property type="entry name" value="Kinase-like_dom_sf"/>
</dbReference>
<dbReference type="InterPro" id="IPR000719">
    <property type="entry name" value="Prot_kinase_dom"/>
</dbReference>
<keyword evidence="4 10" id="KW-0067">ATP-binding</keyword>
<evidence type="ECO:0000313" key="14">
    <source>
        <dbReference type="EMBL" id="CAL6104611.1"/>
    </source>
</evidence>
<reference evidence="14 15" key="2">
    <citation type="submission" date="2024-07" db="EMBL/GenBank/DDBJ databases">
        <authorList>
            <person name="Akdeniz Z."/>
        </authorList>
    </citation>
    <scope>NUCLEOTIDE SEQUENCE [LARGE SCALE GENOMIC DNA]</scope>
</reference>
<feature type="binding site" evidence="10">
    <location>
        <position position="85"/>
    </location>
    <ligand>
        <name>ATP</name>
        <dbReference type="ChEBI" id="CHEBI:30616"/>
    </ligand>
</feature>
<comment type="caution">
    <text evidence="13">The sequence shown here is derived from an EMBL/GenBank/DDBJ whole genome shotgun (WGS) entry which is preliminary data.</text>
</comment>
<evidence type="ECO:0000256" key="9">
    <source>
        <dbReference type="ARBA" id="ARBA00051693"/>
    </source>
</evidence>
<comment type="similarity">
    <text evidence="5">Belongs to the protein kinase superfamily. STE Ser/Thr protein kinase family. MAP kinase kinase subfamily.</text>
</comment>
<dbReference type="EMBL" id="CAXDID020000585">
    <property type="protein sequence ID" value="CAL6104611.1"/>
    <property type="molecule type" value="Genomic_DNA"/>
</dbReference>
<dbReference type="PANTHER" id="PTHR48013:SF9">
    <property type="entry name" value="DUAL SPECIFICITY MITOGEN-ACTIVATED PROTEIN KINASE KINASE 5"/>
    <property type="match status" value="1"/>
</dbReference>